<feature type="signal peptide" evidence="1">
    <location>
        <begin position="1"/>
        <end position="24"/>
    </location>
</feature>
<gene>
    <name evidence="2" type="ORF">N781_08845</name>
</gene>
<dbReference type="EMBL" id="AVPE01000018">
    <property type="protein sequence ID" value="KGX89988.1"/>
    <property type="molecule type" value="Genomic_DNA"/>
</dbReference>
<organism evidence="2 3">
    <name type="scientific">Pontibacillus halophilus JSM 076056 = DSM 19796</name>
    <dbReference type="NCBI Taxonomy" id="1385510"/>
    <lineage>
        <taxon>Bacteria</taxon>
        <taxon>Bacillati</taxon>
        <taxon>Bacillota</taxon>
        <taxon>Bacilli</taxon>
        <taxon>Bacillales</taxon>
        <taxon>Bacillaceae</taxon>
        <taxon>Pontibacillus</taxon>
    </lineage>
</organism>
<dbReference type="eggNOG" id="COG2234">
    <property type="taxonomic scope" value="Bacteria"/>
</dbReference>
<reference evidence="2 3" key="1">
    <citation type="submission" date="2013-08" db="EMBL/GenBank/DDBJ databases">
        <authorList>
            <person name="Huang J."/>
            <person name="Wang G."/>
        </authorList>
    </citation>
    <scope>NUCLEOTIDE SEQUENCE [LARGE SCALE GENOMIC DNA]</scope>
    <source>
        <strain evidence="2 3">JSM 076056</strain>
    </source>
</reference>
<evidence type="ECO:0000313" key="3">
    <source>
        <dbReference type="Proteomes" id="UP000030528"/>
    </source>
</evidence>
<proteinExistence type="predicted"/>
<protein>
    <submittedName>
        <fullName evidence="2">Uncharacterized protein</fullName>
    </submittedName>
</protein>
<comment type="caution">
    <text evidence="2">The sequence shown here is derived from an EMBL/GenBank/DDBJ whole genome shotgun (WGS) entry which is preliminary data.</text>
</comment>
<dbReference type="AlphaFoldDB" id="A0A0A5GFL6"/>
<sequence>MYRKAIVAALSTSLLFSAPFVVEAGNQEVKNPSSHAFDNKIIKKIDADAMYDRIDFLSKQPREAGT</sequence>
<evidence type="ECO:0000256" key="1">
    <source>
        <dbReference type="SAM" id="SignalP"/>
    </source>
</evidence>
<feature type="chain" id="PRO_5002021825" evidence="1">
    <location>
        <begin position="25"/>
        <end position="66"/>
    </location>
</feature>
<dbReference type="STRING" id="1385510.GCA_000425205_03439"/>
<evidence type="ECO:0000313" key="2">
    <source>
        <dbReference type="EMBL" id="KGX89988.1"/>
    </source>
</evidence>
<keyword evidence="3" id="KW-1185">Reference proteome</keyword>
<keyword evidence="1" id="KW-0732">Signal</keyword>
<accession>A0A0A5GFL6</accession>
<dbReference type="RefSeq" id="WP_026801628.1">
    <property type="nucleotide sequence ID" value="NZ_AULI01000020.1"/>
</dbReference>
<dbReference type="OrthoDB" id="9762302at2"/>
<dbReference type="Proteomes" id="UP000030528">
    <property type="component" value="Unassembled WGS sequence"/>
</dbReference>
<name>A0A0A5GFL6_9BACI</name>